<feature type="region of interest" description="Disordered" evidence="1">
    <location>
        <begin position="1"/>
        <end position="53"/>
    </location>
</feature>
<organism evidence="2 3">
    <name type="scientific">Sphingomonas floccifaciens</name>
    <dbReference type="NCBI Taxonomy" id="1844115"/>
    <lineage>
        <taxon>Bacteria</taxon>
        <taxon>Pseudomonadati</taxon>
        <taxon>Pseudomonadota</taxon>
        <taxon>Alphaproteobacteria</taxon>
        <taxon>Sphingomonadales</taxon>
        <taxon>Sphingomonadaceae</taxon>
        <taxon>Sphingomonas</taxon>
    </lineage>
</organism>
<proteinExistence type="predicted"/>
<evidence type="ECO:0000313" key="3">
    <source>
        <dbReference type="Proteomes" id="UP001597283"/>
    </source>
</evidence>
<gene>
    <name evidence="2" type="ORF">ACFSC3_03495</name>
</gene>
<keyword evidence="3" id="KW-1185">Reference proteome</keyword>
<feature type="region of interest" description="Disordered" evidence="1">
    <location>
        <begin position="453"/>
        <end position="507"/>
    </location>
</feature>
<protein>
    <submittedName>
        <fullName evidence="2">Uncharacterized protein</fullName>
    </submittedName>
</protein>
<dbReference type="Proteomes" id="UP001597283">
    <property type="component" value="Unassembled WGS sequence"/>
</dbReference>
<feature type="region of interest" description="Disordered" evidence="1">
    <location>
        <begin position="294"/>
        <end position="316"/>
    </location>
</feature>
<feature type="region of interest" description="Disordered" evidence="1">
    <location>
        <begin position="513"/>
        <end position="532"/>
    </location>
</feature>
<comment type="caution">
    <text evidence="2">The sequence shown here is derived from an EMBL/GenBank/DDBJ whole genome shotgun (WGS) entry which is preliminary data.</text>
</comment>
<accession>A0ABW4N940</accession>
<name>A0ABW4N940_9SPHN</name>
<feature type="compositionally biased region" description="Low complexity" evidence="1">
    <location>
        <begin position="619"/>
        <end position="632"/>
    </location>
</feature>
<sequence length="644" mass="67021">MTIMSAMPGITAPPLPGRPRADAATVGTRPLSATRTAHPRDDDDDAPWPYGSPEIDLDEVAEDFALAAAREGPQFTRSRRADGWTPDRQRAFLDYIAQGLTVSDGATLVGLSATSAYAFRQRAAGAAFAVGWQAALLLQRNRLVDELTSRAFRGNTDTVTNHKGETVERHRHDNRLALALLTRLDKIAAAELPDRTDDARAARLAAQDWDRYLDLIGADASPAQAGLFLSLRSTEGESAAIAPIVALARADLYRRTGASHVGEVQVHDLDPARRHAWSADDWARAEAGGLVSLAAPAPTPESAGSSQLPQHSDAESRGVWWSDFHDDWRTAFPPPPGFDGAEEGQYGGAHYQRALSDDELAVVEAWEAREIEAQRVPEETARVRFFAELAGESVDAGSGDGRSTGEREAAVAAASAGVGARAEIGGDVPLPVRAERVEGAESSPHPVRAELVGALPSSSGRKRNAGGGAAPRPRTVRAEPVEARPCSSGRKRDRSEGAEPPPQTVCAEPVEALPCSSGDQGEAGVGANPSSPTVRAELVEAPLFGPRAMGKEERQPFDGVRANGCGAGSDRPTGPDAGVNPASSDGAVAPPAGRAASAGAADATPWPARPTGPAAGVNPASSDGAAAPPAGAGTVVRVRSFATD</sequence>
<dbReference type="EMBL" id="JBHUFC010000002">
    <property type="protein sequence ID" value="MFD1786630.1"/>
    <property type="molecule type" value="Genomic_DNA"/>
</dbReference>
<dbReference type="RefSeq" id="WP_380938790.1">
    <property type="nucleotide sequence ID" value="NZ_JBHUFC010000002.1"/>
</dbReference>
<evidence type="ECO:0000256" key="1">
    <source>
        <dbReference type="SAM" id="MobiDB-lite"/>
    </source>
</evidence>
<reference evidence="3" key="1">
    <citation type="journal article" date="2019" name="Int. J. Syst. Evol. Microbiol.">
        <title>The Global Catalogue of Microorganisms (GCM) 10K type strain sequencing project: providing services to taxonomists for standard genome sequencing and annotation.</title>
        <authorList>
            <consortium name="The Broad Institute Genomics Platform"/>
            <consortium name="The Broad Institute Genome Sequencing Center for Infectious Disease"/>
            <person name="Wu L."/>
            <person name="Ma J."/>
        </authorList>
    </citation>
    <scope>NUCLEOTIDE SEQUENCE [LARGE SCALE GENOMIC DNA]</scope>
    <source>
        <strain evidence="3">Q85</strain>
    </source>
</reference>
<feature type="region of interest" description="Disordered" evidence="1">
    <location>
        <begin position="545"/>
        <end position="632"/>
    </location>
</feature>
<feature type="compositionally biased region" description="Low complexity" evidence="1">
    <location>
        <begin position="586"/>
        <end position="606"/>
    </location>
</feature>
<evidence type="ECO:0000313" key="2">
    <source>
        <dbReference type="EMBL" id="MFD1786630.1"/>
    </source>
</evidence>